<keyword evidence="9" id="KW-1185">Reference proteome</keyword>
<dbReference type="AlphaFoldDB" id="A0A158K3M5"/>
<dbReference type="GO" id="GO:0009424">
    <property type="term" value="C:bacterial-type flagellum hook"/>
    <property type="evidence" value="ECO:0007669"/>
    <property type="project" value="UniProtKB-UniRule"/>
</dbReference>
<name>A0A158K3M5_9BURK</name>
<keyword evidence="8" id="KW-0966">Cell projection</keyword>
<evidence type="ECO:0000256" key="3">
    <source>
        <dbReference type="ARBA" id="ARBA00023054"/>
    </source>
</evidence>
<dbReference type="PANTHER" id="PTHR30288">
    <property type="entry name" value="FLAGELLAR CAP/ASSEMBLY PROTEIN FLID"/>
    <property type="match status" value="1"/>
</dbReference>
<keyword evidence="8" id="KW-0969">Cilium</keyword>
<sequence>MTTTSTSSSTDVSSTLAAAAQSIISGSTKSALDVSTLVSSLVVAKTTGQATMIANKQASDNTLLSAVSQIKSALSSLQSTLTGLSNGTSLAAFSATASGNGLSATAGTGAVAGSYQIAVTSVASAQKITSGTIDPTANLGTGTLTLNLGSKQMNVSLSGSSNKLADIASAINSASDNPGISATVVTGDSGAHLVLASTSTGASNTITVGTSGTLSSALGYTGASDTNYTVSTPAADAKFSIDGTNVTSSTNTVTNAIAGVTLNLSSASAGTTQTLAVAQDNTAQAKAITSFVNAYNSFVSQAAALSSFDSTKDAGSQGGALLGDSMLQTIRGSLATIVSGGVASGSAGSMVNLASIGIDLQPDGTLLADNTKLTTALQSSSSTVQQIFNPTNGVAAQLNTKVNAFLTTGGIIDSRTTALNADLTSLTKQTATLQTYADTLTSQYNAQFTALNTLMATMASNTSYLTQLFGGTSSAGALATNK</sequence>
<evidence type="ECO:0000256" key="1">
    <source>
        <dbReference type="ARBA" id="ARBA00009764"/>
    </source>
</evidence>
<keyword evidence="3" id="KW-0175">Coiled coil</keyword>
<dbReference type="InterPro" id="IPR010809">
    <property type="entry name" value="FliD_C"/>
</dbReference>
<evidence type="ECO:0000256" key="5">
    <source>
        <dbReference type="RuleBase" id="RU362066"/>
    </source>
</evidence>
<dbReference type="GO" id="GO:0071973">
    <property type="term" value="P:bacterial-type flagellum-dependent cell motility"/>
    <property type="evidence" value="ECO:0007669"/>
    <property type="project" value="TreeGrafter"/>
</dbReference>
<dbReference type="GO" id="GO:0005576">
    <property type="term" value="C:extracellular region"/>
    <property type="evidence" value="ECO:0007669"/>
    <property type="project" value="UniProtKB-SubCell"/>
</dbReference>
<dbReference type="Proteomes" id="UP000054925">
    <property type="component" value="Unassembled WGS sequence"/>
</dbReference>
<comment type="caution">
    <text evidence="8">The sequence shown here is derived from an EMBL/GenBank/DDBJ whole genome shotgun (WGS) entry which is preliminary data.</text>
</comment>
<dbReference type="EMBL" id="FCOL02000035">
    <property type="protein sequence ID" value="SAL75707.1"/>
    <property type="molecule type" value="Genomic_DNA"/>
</dbReference>
<organism evidence="8 9">
    <name type="scientific">Caballeronia terrestris</name>
    <dbReference type="NCBI Taxonomy" id="1226301"/>
    <lineage>
        <taxon>Bacteria</taxon>
        <taxon>Pseudomonadati</taxon>
        <taxon>Pseudomonadota</taxon>
        <taxon>Betaproteobacteria</taxon>
        <taxon>Burkholderiales</taxon>
        <taxon>Burkholderiaceae</taxon>
        <taxon>Caballeronia</taxon>
    </lineage>
</organism>
<accession>A0A158K3M5</accession>
<evidence type="ECO:0000256" key="2">
    <source>
        <dbReference type="ARBA" id="ARBA00011255"/>
    </source>
</evidence>
<evidence type="ECO:0000256" key="4">
    <source>
        <dbReference type="ARBA" id="ARBA00023143"/>
    </source>
</evidence>
<evidence type="ECO:0000313" key="9">
    <source>
        <dbReference type="Proteomes" id="UP000054925"/>
    </source>
</evidence>
<dbReference type="Pfam" id="PF07195">
    <property type="entry name" value="FliD_C"/>
    <property type="match status" value="1"/>
</dbReference>
<keyword evidence="4 5" id="KW-0975">Bacterial flagellum</keyword>
<evidence type="ECO:0000259" key="6">
    <source>
        <dbReference type="Pfam" id="PF02465"/>
    </source>
</evidence>
<comment type="similarity">
    <text evidence="1 5">Belongs to the FliD family.</text>
</comment>
<evidence type="ECO:0000313" key="8">
    <source>
        <dbReference type="EMBL" id="SAL75707.1"/>
    </source>
</evidence>
<dbReference type="InterPro" id="IPR040026">
    <property type="entry name" value="FliD"/>
</dbReference>
<keyword evidence="8" id="KW-0282">Flagellum</keyword>
<dbReference type="Pfam" id="PF02465">
    <property type="entry name" value="FliD_N"/>
    <property type="match status" value="1"/>
</dbReference>
<feature type="domain" description="Flagellar hook-associated protein 2 N-terminal" evidence="6">
    <location>
        <begin position="30"/>
        <end position="126"/>
    </location>
</feature>
<dbReference type="RefSeq" id="WP_087658673.1">
    <property type="nucleotide sequence ID" value="NZ_FCOL02000035.1"/>
</dbReference>
<feature type="domain" description="Flagellar hook-associated protein 2 C-terminal" evidence="7">
    <location>
        <begin position="234"/>
        <end position="459"/>
    </location>
</feature>
<gene>
    <name evidence="8" type="ORF">AWB67_04798</name>
</gene>
<comment type="function">
    <text evidence="5">Required for morphogenesis and for the elongation of the flagellar filament by facilitating polymerization of the flagellin monomers at the tip of growing filament. Forms a capping structure, which prevents flagellin subunits (transported through the central channel of the flagellum) from leaking out without polymerization at the distal end.</text>
</comment>
<comment type="subunit">
    <text evidence="2 5">Homopentamer.</text>
</comment>
<keyword evidence="5" id="KW-0964">Secreted</keyword>
<dbReference type="GO" id="GO:0007155">
    <property type="term" value="P:cell adhesion"/>
    <property type="evidence" value="ECO:0007669"/>
    <property type="project" value="InterPro"/>
</dbReference>
<reference evidence="8" key="1">
    <citation type="submission" date="2016-01" db="EMBL/GenBank/DDBJ databases">
        <authorList>
            <person name="Peeters C."/>
        </authorList>
    </citation>
    <scope>NUCLEOTIDE SEQUENCE [LARGE SCALE GENOMIC DNA]</scope>
    <source>
        <strain evidence="8">LMG 22937</strain>
    </source>
</reference>
<proteinExistence type="inferred from homology"/>
<dbReference type="GO" id="GO:0009421">
    <property type="term" value="C:bacterial-type flagellum filament cap"/>
    <property type="evidence" value="ECO:0007669"/>
    <property type="project" value="InterPro"/>
</dbReference>
<evidence type="ECO:0000259" key="7">
    <source>
        <dbReference type="Pfam" id="PF07195"/>
    </source>
</evidence>
<protein>
    <recommendedName>
        <fullName evidence="5">Flagellar hook-associated protein 2</fullName>
        <shortName evidence="5">HAP2</shortName>
    </recommendedName>
    <alternativeName>
        <fullName evidence="5">Flagellar cap protein</fullName>
    </alternativeName>
</protein>
<comment type="subcellular location">
    <subcellularLocation>
        <location evidence="5">Secreted</location>
    </subcellularLocation>
    <subcellularLocation>
        <location evidence="5">Bacterial flagellum</location>
    </subcellularLocation>
</comment>
<dbReference type="InterPro" id="IPR003481">
    <property type="entry name" value="FliD_N"/>
</dbReference>
<dbReference type="OrthoDB" id="9034667at2"/>
<dbReference type="PANTHER" id="PTHR30288:SF0">
    <property type="entry name" value="FLAGELLAR HOOK-ASSOCIATED PROTEIN 2"/>
    <property type="match status" value="1"/>
</dbReference>